<dbReference type="RefSeq" id="WP_305109025.1">
    <property type="nucleotide sequence ID" value="NZ_JAUTWS010000180.1"/>
</dbReference>
<evidence type="ECO:0000313" key="2">
    <source>
        <dbReference type="EMBL" id="MDO9714186.1"/>
    </source>
</evidence>
<reference evidence="2 3" key="1">
    <citation type="submission" date="2023-08" db="EMBL/GenBank/DDBJ databases">
        <title>The draft genome sequence of Paracraurococcus sp. LOR1-02.</title>
        <authorList>
            <person name="Kingkaew E."/>
            <person name="Tanasupawat S."/>
        </authorList>
    </citation>
    <scope>NUCLEOTIDE SEQUENCE [LARGE SCALE GENOMIC DNA]</scope>
    <source>
        <strain evidence="2 3">LOR1-02</strain>
    </source>
</reference>
<sequence length="76" mass="8645">MAKQDDGTKPTLEDVDRMILDHERKNAADQRPQSAVKQRAAKDPEPTKDVHFKKGESLWDRLGREIDAADESQNKS</sequence>
<dbReference type="EMBL" id="JAUTWS010000180">
    <property type="protein sequence ID" value="MDO9714186.1"/>
    <property type="molecule type" value="Genomic_DNA"/>
</dbReference>
<keyword evidence="3" id="KW-1185">Reference proteome</keyword>
<gene>
    <name evidence="2" type="ORF">Q7A36_38175</name>
</gene>
<feature type="compositionally biased region" description="Basic and acidic residues" evidence="1">
    <location>
        <begin position="1"/>
        <end position="28"/>
    </location>
</feature>
<comment type="caution">
    <text evidence="2">The sequence shown here is derived from an EMBL/GenBank/DDBJ whole genome shotgun (WGS) entry which is preliminary data.</text>
</comment>
<accession>A0ABT9ED82</accession>
<proteinExistence type="predicted"/>
<organism evidence="2 3">
    <name type="scientific">Paracraurococcus lichenis</name>
    <dbReference type="NCBI Taxonomy" id="3064888"/>
    <lineage>
        <taxon>Bacteria</taxon>
        <taxon>Pseudomonadati</taxon>
        <taxon>Pseudomonadota</taxon>
        <taxon>Alphaproteobacteria</taxon>
        <taxon>Acetobacterales</taxon>
        <taxon>Roseomonadaceae</taxon>
        <taxon>Paracraurococcus</taxon>
    </lineage>
</organism>
<dbReference type="Proteomes" id="UP001243009">
    <property type="component" value="Unassembled WGS sequence"/>
</dbReference>
<evidence type="ECO:0000256" key="1">
    <source>
        <dbReference type="SAM" id="MobiDB-lite"/>
    </source>
</evidence>
<feature type="region of interest" description="Disordered" evidence="1">
    <location>
        <begin position="1"/>
        <end position="56"/>
    </location>
</feature>
<name>A0ABT9ED82_9PROT</name>
<evidence type="ECO:0000313" key="3">
    <source>
        <dbReference type="Proteomes" id="UP001243009"/>
    </source>
</evidence>
<feature type="compositionally biased region" description="Basic and acidic residues" evidence="1">
    <location>
        <begin position="40"/>
        <end position="56"/>
    </location>
</feature>
<protein>
    <submittedName>
        <fullName evidence="2">Uncharacterized protein</fullName>
    </submittedName>
</protein>